<keyword evidence="3" id="KW-1185">Reference proteome</keyword>
<proteinExistence type="predicted"/>
<evidence type="ECO:0000313" key="2">
    <source>
        <dbReference type="EMBL" id="TMS39791.1"/>
    </source>
</evidence>
<dbReference type="AlphaFoldDB" id="A0A4U8V1M7"/>
<feature type="compositionally biased region" description="Basic and acidic residues" evidence="1">
    <location>
        <begin position="1"/>
        <end position="13"/>
    </location>
</feature>
<gene>
    <name evidence="2" type="ORF">L596_006267</name>
</gene>
<evidence type="ECO:0000256" key="1">
    <source>
        <dbReference type="SAM" id="MobiDB-lite"/>
    </source>
</evidence>
<evidence type="ECO:0000313" key="3">
    <source>
        <dbReference type="Proteomes" id="UP000298663"/>
    </source>
</evidence>
<feature type="region of interest" description="Disordered" evidence="1">
    <location>
        <begin position="1"/>
        <end position="27"/>
    </location>
</feature>
<reference evidence="2 3" key="2">
    <citation type="journal article" date="2019" name="G3 (Bethesda)">
        <title>Hybrid Assembly of the Genome of the Entomopathogenic Nematode Steinernema carpocapsae Identifies the X-Chromosome.</title>
        <authorList>
            <person name="Serra L."/>
            <person name="Macchietto M."/>
            <person name="Macias-Munoz A."/>
            <person name="McGill C.J."/>
            <person name="Rodriguez I.M."/>
            <person name="Rodriguez B."/>
            <person name="Murad R."/>
            <person name="Mortazavi A."/>
        </authorList>
    </citation>
    <scope>NUCLEOTIDE SEQUENCE [LARGE SCALE GENOMIC DNA]</scope>
    <source>
        <strain evidence="2 3">ALL</strain>
    </source>
</reference>
<dbReference type="Proteomes" id="UP000298663">
    <property type="component" value="Chromosome X"/>
</dbReference>
<reference evidence="2 3" key="1">
    <citation type="journal article" date="2015" name="Genome Biol.">
        <title>Comparative genomics of Steinernema reveals deeply conserved gene regulatory networks.</title>
        <authorList>
            <person name="Dillman A.R."/>
            <person name="Macchietto M."/>
            <person name="Porter C.F."/>
            <person name="Rogers A."/>
            <person name="Williams B."/>
            <person name="Antoshechkin I."/>
            <person name="Lee M.M."/>
            <person name="Goodwin Z."/>
            <person name="Lu X."/>
            <person name="Lewis E.E."/>
            <person name="Goodrich-Blair H."/>
            <person name="Stock S.P."/>
            <person name="Adams B.J."/>
            <person name="Sternberg P.W."/>
            <person name="Mortazavi A."/>
        </authorList>
    </citation>
    <scope>NUCLEOTIDE SEQUENCE [LARGE SCALE GENOMIC DNA]</scope>
    <source>
        <strain evidence="2 3">ALL</strain>
    </source>
</reference>
<protein>
    <submittedName>
        <fullName evidence="2">Uncharacterized protein</fullName>
    </submittedName>
</protein>
<name>A0A4U8V1M7_STECR</name>
<dbReference type="EMBL" id="CM016762">
    <property type="protein sequence ID" value="TMS39791.1"/>
    <property type="molecule type" value="Genomic_DNA"/>
</dbReference>
<organism evidence="2 3">
    <name type="scientific">Steinernema carpocapsae</name>
    <name type="common">Entomopathogenic nematode</name>
    <dbReference type="NCBI Taxonomy" id="34508"/>
    <lineage>
        <taxon>Eukaryota</taxon>
        <taxon>Metazoa</taxon>
        <taxon>Ecdysozoa</taxon>
        <taxon>Nematoda</taxon>
        <taxon>Chromadorea</taxon>
        <taxon>Rhabditida</taxon>
        <taxon>Tylenchina</taxon>
        <taxon>Panagrolaimomorpha</taxon>
        <taxon>Strongyloidoidea</taxon>
        <taxon>Steinernematidae</taxon>
        <taxon>Steinernema</taxon>
    </lineage>
</organism>
<feature type="compositionally biased region" description="Polar residues" evidence="1">
    <location>
        <begin position="17"/>
        <end position="27"/>
    </location>
</feature>
<sequence length="89" mass="9824">MKDKNIVLDKPGRDASCSPQEHTTTSGERAWSVLGEVERNTVEVGRVGWIVRISSSKLGLKPLQDGLHSYPRTVLQYAPNCVQNNFEAG</sequence>
<accession>A0A4U8V1M7</accession>